<gene>
    <name evidence="2" type="ORF">BKA00_002323</name>
</gene>
<keyword evidence="3" id="KW-1185">Reference proteome</keyword>
<feature type="region of interest" description="Disordered" evidence="1">
    <location>
        <begin position="104"/>
        <end position="127"/>
    </location>
</feature>
<dbReference type="RefSeq" id="WP_185024905.1">
    <property type="nucleotide sequence ID" value="NZ_JACHMQ010000001.1"/>
</dbReference>
<accession>A0A7X0FX82</accession>
<feature type="compositionally biased region" description="Basic residues" evidence="1">
    <location>
        <begin position="108"/>
        <end position="127"/>
    </location>
</feature>
<name>A0A7X0FX82_9ACTN</name>
<evidence type="ECO:0000313" key="2">
    <source>
        <dbReference type="EMBL" id="MBB6395409.1"/>
    </source>
</evidence>
<organism evidence="2 3">
    <name type="scientific">Actinomadura coerulea</name>
    <dbReference type="NCBI Taxonomy" id="46159"/>
    <lineage>
        <taxon>Bacteria</taxon>
        <taxon>Bacillati</taxon>
        <taxon>Actinomycetota</taxon>
        <taxon>Actinomycetes</taxon>
        <taxon>Streptosporangiales</taxon>
        <taxon>Thermomonosporaceae</taxon>
        <taxon>Actinomadura</taxon>
    </lineage>
</organism>
<sequence>MRVRRTAVVQAARRPVNGGTLDVDRTEGSRTAVLVCQARAFAHGRLAPEARALRRLSRQPDPMAHEPWRSAWTPAAMRELLTGGDYAVAGDTDLLTLAGTLDMPVRGRASRHRRSRGGAPHTRPRRP</sequence>
<evidence type="ECO:0000256" key="1">
    <source>
        <dbReference type="SAM" id="MobiDB-lite"/>
    </source>
</evidence>
<protein>
    <submittedName>
        <fullName evidence="2">Uncharacterized protein</fullName>
    </submittedName>
</protein>
<comment type="caution">
    <text evidence="2">The sequence shown here is derived from an EMBL/GenBank/DDBJ whole genome shotgun (WGS) entry which is preliminary data.</text>
</comment>
<proteinExistence type="predicted"/>
<evidence type="ECO:0000313" key="3">
    <source>
        <dbReference type="Proteomes" id="UP000546324"/>
    </source>
</evidence>
<dbReference type="AlphaFoldDB" id="A0A7X0FX82"/>
<dbReference type="EMBL" id="JACHMQ010000001">
    <property type="protein sequence ID" value="MBB6395409.1"/>
    <property type="molecule type" value="Genomic_DNA"/>
</dbReference>
<reference evidence="2 3" key="1">
    <citation type="submission" date="2020-08" db="EMBL/GenBank/DDBJ databases">
        <title>Sequencing the genomes of 1000 actinobacteria strains.</title>
        <authorList>
            <person name="Klenk H.-P."/>
        </authorList>
    </citation>
    <scope>NUCLEOTIDE SEQUENCE [LARGE SCALE GENOMIC DNA]</scope>
    <source>
        <strain evidence="2 3">DSM 43675</strain>
    </source>
</reference>
<dbReference type="Proteomes" id="UP000546324">
    <property type="component" value="Unassembled WGS sequence"/>
</dbReference>